<dbReference type="Pfam" id="PF02958">
    <property type="entry name" value="EcKL"/>
    <property type="match status" value="1"/>
</dbReference>
<reference evidence="2 3" key="1">
    <citation type="submission" date="2020-07" db="EMBL/GenBank/DDBJ databases">
        <authorList>
            <person name="Sun Q."/>
        </authorList>
    </citation>
    <scope>NUCLEOTIDE SEQUENCE [LARGE SCALE GENOMIC DNA]</scope>
    <source>
        <strain evidence="2 3">CGMCC 1.13654</strain>
    </source>
</reference>
<dbReference type="EMBL" id="JACEIB010000003">
    <property type="protein sequence ID" value="MBA2933715.1"/>
    <property type="molecule type" value="Genomic_DNA"/>
</dbReference>
<feature type="domain" description="CHK kinase-like" evidence="1">
    <location>
        <begin position="123"/>
        <end position="305"/>
    </location>
</feature>
<dbReference type="Proteomes" id="UP000570166">
    <property type="component" value="Unassembled WGS sequence"/>
</dbReference>
<evidence type="ECO:0000313" key="3">
    <source>
        <dbReference type="Proteomes" id="UP000570166"/>
    </source>
</evidence>
<dbReference type="PANTHER" id="PTHR11012">
    <property type="entry name" value="PROTEIN KINASE-LIKE DOMAIN-CONTAINING"/>
    <property type="match status" value="1"/>
</dbReference>
<name>A0A838L4U6_9SPHN</name>
<keyword evidence="3" id="KW-1185">Reference proteome</keyword>
<organism evidence="2 3">
    <name type="scientific">Sphingomonas chungangi</name>
    <dbReference type="NCBI Taxonomy" id="2683589"/>
    <lineage>
        <taxon>Bacteria</taxon>
        <taxon>Pseudomonadati</taxon>
        <taxon>Pseudomonadota</taxon>
        <taxon>Alphaproteobacteria</taxon>
        <taxon>Sphingomonadales</taxon>
        <taxon>Sphingomonadaceae</taxon>
        <taxon>Sphingomonas</taxon>
    </lineage>
</organism>
<accession>A0A838L4U6</accession>
<proteinExistence type="predicted"/>
<dbReference type="GO" id="GO:0016740">
    <property type="term" value="F:transferase activity"/>
    <property type="evidence" value="ECO:0007669"/>
    <property type="project" value="UniProtKB-KW"/>
</dbReference>
<evidence type="ECO:0000259" key="1">
    <source>
        <dbReference type="SMART" id="SM00587"/>
    </source>
</evidence>
<dbReference type="SMART" id="SM00587">
    <property type="entry name" value="CHK"/>
    <property type="match status" value="1"/>
</dbReference>
<dbReference type="InterPro" id="IPR004119">
    <property type="entry name" value="EcKL"/>
</dbReference>
<sequence>MAVMHAHPTSNEGITPSYLNGLLAEATPGAVIETVEIVEAKTYGEQMVSTAGRVVIDVRYAAGSPIDLPTRLVVKLTRAVDRIMGPFYANEVAFYRRIRPELTLEAPRCFGGGYDPETTCFGLILEDLTARGATFPNTTVRTTPDDIRALLDTLAALHARFWESPRFSGDLAWVETHLSGDVAHLMNNLAPHHIAHEVEAENFKREMVQRLRTSAADLLTGTQAVQRHQSRLPQTLLHGDTHLGNTYQLPGGKAGLLDWQLMVRGYPMHDVNYFVTTGLSIEDRRNHEQELLAYYLDRLAQAGVASAPGFEESWLEYRRALVWGVYIGWLTTPVVNYGWEINVMNHLRLTTAYEDHDTAKLVDAVR</sequence>
<protein>
    <submittedName>
        <fullName evidence="2">Phosphotransferase</fullName>
    </submittedName>
</protein>
<dbReference type="AlphaFoldDB" id="A0A838L4U6"/>
<dbReference type="InterPro" id="IPR015897">
    <property type="entry name" value="CHK_kinase-like"/>
</dbReference>
<dbReference type="PANTHER" id="PTHR11012:SF30">
    <property type="entry name" value="PROTEIN KINASE-LIKE DOMAIN-CONTAINING"/>
    <property type="match status" value="1"/>
</dbReference>
<comment type="caution">
    <text evidence="2">The sequence shown here is derived from an EMBL/GenBank/DDBJ whole genome shotgun (WGS) entry which is preliminary data.</text>
</comment>
<keyword evidence="2" id="KW-0808">Transferase</keyword>
<dbReference type="SUPFAM" id="SSF56112">
    <property type="entry name" value="Protein kinase-like (PK-like)"/>
    <property type="match status" value="1"/>
</dbReference>
<dbReference type="InterPro" id="IPR011009">
    <property type="entry name" value="Kinase-like_dom_sf"/>
</dbReference>
<dbReference type="Gene3D" id="3.90.1200.10">
    <property type="match status" value="1"/>
</dbReference>
<gene>
    <name evidence="2" type="ORF">HZF05_06340</name>
</gene>
<evidence type="ECO:0000313" key="2">
    <source>
        <dbReference type="EMBL" id="MBA2933715.1"/>
    </source>
</evidence>